<proteinExistence type="predicted"/>
<keyword evidence="2" id="KW-1185">Reference proteome</keyword>
<evidence type="ECO:0000313" key="1">
    <source>
        <dbReference type="EMBL" id="MET3583616.1"/>
    </source>
</evidence>
<sequence length="105" mass="11710">MIWVGAGISGYAEQTVNRKRRDLHPFFLRIISRVMRGKHSATAGELLGKEVACSIFRRLEIRTACADHRAIPLHQIGSMFIVTNDLAAAVTNIAVMTFDQALWAE</sequence>
<protein>
    <submittedName>
        <fullName evidence="1">Uncharacterized protein</fullName>
    </submittedName>
</protein>
<name>A0ABV2GZA8_9HYPH</name>
<organism evidence="1 2">
    <name type="scientific">Mesorhizobium robiniae</name>
    <dbReference type="NCBI Taxonomy" id="559315"/>
    <lineage>
        <taxon>Bacteria</taxon>
        <taxon>Pseudomonadati</taxon>
        <taxon>Pseudomonadota</taxon>
        <taxon>Alphaproteobacteria</taxon>
        <taxon>Hyphomicrobiales</taxon>
        <taxon>Phyllobacteriaceae</taxon>
        <taxon>Mesorhizobium</taxon>
    </lineage>
</organism>
<dbReference type="Proteomes" id="UP001549204">
    <property type="component" value="Unassembled WGS sequence"/>
</dbReference>
<evidence type="ECO:0000313" key="2">
    <source>
        <dbReference type="Proteomes" id="UP001549204"/>
    </source>
</evidence>
<dbReference type="EMBL" id="JBEPMC010000020">
    <property type="protein sequence ID" value="MET3583616.1"/>
    <property type="molecule type" value="Genomic_DNA"/>
</dbReference>
<dbReference type="RefSeq" id="WP_139032185.1">
    <property type="nucleotide sequence ID" value="NZ_JBEPMC010000020.1"/>
</dbReference>
<comment type="caution">
    <text evidence="1">The sequence shown here is derived from an EMBL/GenBank/DDBJ whole genome shotgun (WGS) entry which is preliminary data.</text>
</comment>
<gene>
    <name evidence="1" type="ORF">ABID19_006681</name>
</gene>
<reference evidence="1 2" key="1">
    <citation type="submission" date="2024-06" db="EMBL/GenBank/DDBJ databases">
        <title>Genomic Encyclopedia of Type Strains, Phase IV (KMG-IV): sequencing the most valuable type-strain genomes for metagenomic binning, comparative biology and taxonomic classification.</title>
        <authorList>
            <person name="Goeker M."/>
        </authorList>
    </citation>
    <scope>NUCLEOTIDE SEQUENCE [LARGE SCALE GENOMIC DNA]</scope>
    <source>
        <strain evidence="1 2">DSM 100022</strain>
    </source>
</reference>
<accession>A0ABV2GZA8</accession>